<protein>
    <submittedName>
        <fullName evidence="1">Uncharacterized protein</fullName>
    </submittedName>
</protein>
<proteinExistence type="predicted"/>
<evidence type="ECO:0000313" key="2">
    <source>
        <dbReference type="Proteomes" id="UP001431181"/>
    </source>
</evidence>
<name>A0ABT3KBQ3_9GAMM</name>
<accession>A0ABT3KBQ3</accession>
<reference evidence="1" key="1">
    <citation type="submission" date="2022-11" db="EMBL/GenBank/DDBJ databases">
        <title>Marinomonas sp. nov., isolated from marine algae.</title>
        <authorList>
            <person name="Choi D.G."/>
            <person name="Kim J.M."/>
            <person name="Lee J.K."/>
            <person name="Baek J.H."/>
            <person name="Jeon C.O."/>
        </authorList>
    </citation>
    <scope>NUCLEOTIDE SEQUENCE</scope>
    <source>
        <strain evidence="1">KJ51-3</strain>
    </source>
</reference>
<dbReference type="InterPro" id="IPR015797">
    <property type="entry name" value="NUDIX_hydrolase-like_dom_sf"/>
</dbReference>
<organism evidence="1 2">
    <name type="scientific">Marinomonas rhodophyticola</name>
    <dbReference type="NCBI Taxonomy" id="2992803"/>
    <lineage>
        <taxon>Bacteria</taxon>
        <taxon>Pseudomonadati</taxon>
        <taxon>Pseudomonadota</taxon>
        <taxon>Gammaproteobacteria</taxon>
        <taxon>Oceanospirillales</taxon>
        <taxon>Oceanospirillaceae</taxon>
        <taxon>Marinomonas</taxon>
    </lineage>
</organism>
<dbReference type="Gene3D" id="3.90.79.10">
    <property type="entry name" value="Nucleoside Triphosphate Pyrophosphohydrolase"/>
    <property type="match status" value="1"/>
</dbReference>
<comment type="caution">
    <text evidence="1">The sequence shown here is derived from an EMBL/GenBank/DDBJ whole genome shotgun (WGS) entry which is preliminary data.</text>
</comment>
<gene>
    <name evidence="1" type="ORF">ONZ52_02595</name>
</gene>
<evidence type="ECO:0000313" key="1">
    <source>
        <dbReference type="EMBL" id="MCW4627966.1"/>
    </source>
</evidence>
<dbReference type="EMBL" id="JAPEUL010000004">
    <property type="protein sequence ID" value="MCW4627966.1"/>
    <property type="molecule type" value="Genomic_DNA"/>
</dbReference>
<sequence>MSLSLCEEEVKSVHWVPLRYLLNPQNYRFKKKALDTISRGYFEIDYEDIRIWGVTAGILYGLYQTLARHIR</sequence>
<keyword evidence="2" id="KW-1185">Reference proteome</keyword>
<dbReference type="SUPFAM" id="SSF55811">
    <property type="entry name" value="Nudix"/>
    <property type="match status" value="1"/>
</dbReference>
<dbReference type="Proteomes" id="UP001431181">
    <property type="component" value="Unassembled WGS sequence"/>
</dbReference>
<dbReference type="RefSeq" id="WP_265217098.1">
    <property type="nucleotide sequence ID" value="NZ_JAPEUL010000004.1"/>
</dbReference>